<protein>
    <submittedName>
        <fullName evidence="2">Uncharacterized protein</fullName>
    </submittedName>
</protein>
<gene>
    <name evidence="2" type="ORF">XA68_10455</name>
</gene>
<dbReference type="AlphaFoldDB" id="A0A2A9PIP0"/>
<accession>A0A2A9PIP0</accession>
<keyword evidence="1" id="KW-0732">Signal</keyword>
<evidence type="ECO:0000313" key="2">
    <source>
        <dbReference type="EMBL" id="PFH60747.1"/>
    </source>
</evidence>
<evidence type="ECO:0000313" key="3">
    <source>
        <dbReference type="Proteomes" id="UP000037136"/>
    </source>
</evidence>
<evidence type="ECO:0000256" key="1">
    <source>
        <dbReference type="SAM" id="SignalP"/>
    </source>
</evidence>
<reference evidence="2 3" key="1">
    <citation type="journal article" date="2015" name="BMC Genomics">
        <title>Gene expression during zombie ant biting behavior reflects the complexity underlying fungal parasitic behavioral manipulation.</title>
        <authorList>
            <person name="de Bekker C."/>
            <person name="Ohm R.A."/>
            <person name="Loreto R.G."/>
            <person name="Sebastian A."/>
            <person name="Albert I."/>
            <person name="Merrow M."/>
            <person name="Brachmann A."/>
            <person name="Hughes D.P."/>
        </authorList>
    </citation>
    <scope>NUCLEOTIDE SEQUENCE [LARGE SCALE GENOMIC DNA]</scope>
    <source>
        <strain evidence="2 3">SC16a</strain>
    </source>
</reference>
<name>A0A2A9PIP0_OPHUN</name>
<proteinExistence type="predicted"/>
<feature type="chain" id="PRO_5012066557" evidence="1">
    <location>
        <begin position="21"/>
        <end position="156"/>
    </location>
</feature>
<dbReference type="EMBL" id="LAZP02000110">
    <property type="protein sequence ID" value="PFH60747.1"/>
    <property type="molecule type" value="Genomic_DNA"/>
</dbReference>
<keyword evidence="3" id="KW-1185">Reference proteome</keyword>
<dbReference type="Proteomes" id="UP000037136">
    <property type="component" value="Unassembled WGS sequence"/>
</dbReference>
<sequence>MRLLPSFFTVLAASILGAYAKTIIPMVCHSRGFSGKLWDWSVTINLTGEDVTWTSRGSWVTGIKSLEQYVCMVKGDQVRDEHDDKGTPARHELRLLCKQWEQDGWSDYKKPLKVIVGGGQPLQAKDEKGKHVGLRHFFQGDYFAHYCVVDDLVNVA</sequence>
<feature type="signal peptide" evidence="1">
    <location>
        <begin position="1"/>
        <end position="20"/>
    </location>
</feature>
<dbReference type="OrthoDB" id="4920868at2759"/>
<comment type="caution">
    <text evidence="2">The sequence shown here is derived from an EMBL/GenBank/DDBJ whole genome shotgun (WGS) entry which is preliminary data.</text>
</comment>
<reference evidence="2 3" key="2">
    <citation type="journal article" date="2017" name="Sci. Rep.">
        <title>Ant-infecting Ophiocordyceps genomes reveal a high diversity of potential behavioral manipulation genes and a possible major role for enterotoxins.</title>
        <authorList>
            <person name="de Bekker C."/>
            <person name="Ohm R.A."/>
            <person name="Evans H.C."/>
            <person name="Brachmann A."/>
            <person name="Hughes D.P."/>
        </authorList>
    </citation>
    <scope>NUCLEOTIDE SEQUENCE [LARGE SCALE GENOMIC DNA]</scope>
    <source>
        <strain evidence="2 3">SC16a</strain>
    </source>
</reference>
<organism evidence="2 3">
    <name type="scientific">Ophiocordyceps unilateralis</name>
    <name type="common">Zombie-ant fungus</name>
    <name type="synonym">Torrubia unilateralis</name>
    <dbReference type="NCBI Taxonomy" id="268505"/>
    <lineage>
        <taxon>Eukaryota</taxon>
        <taxon>Fungi</taxon>
        <taxon>Dikarya</taxon>
        <taxon>Ascomycota</taxon>
        <taxon>Pezizomycotina</taxon>
        <taxon>Sordariomycetes</taxon>
        <taxon>Hypocreomycetidae</taxon>
        <taxon>Hypocreales</taxon>
        <taxon>Ophiocordycipitaceae</taxon>
        <taxon>Ophiocordyceps</taxon>
    </lineage>
</organism>